<evidence type="ECO:0000313" key="1">
    <source>
        <dbReference type="EMBL" id="CAE7940283.1"/>
    </source>
</evidence>
<gene>
    <name evidence="1" type="ORF">SNEC2469_LOCUS33832</name>
</gene>
<evidence type="ECO:0000313" key="2">
    <source>
        <dbReference type="Proteomes" id="UP000601435"/>
    </source>
</evidence>
<protein>
    <submittedName>
        <fullName evidence="1">Uncharacterized protein</fullName>
    </submittedName>
</protein>
<accession>A0A813C7C6</accession>
<keyword evidence="2" id="KW-1185">Reference proteome</keyword>
<reference evidence="1" key="1">
    <citation type="submission" date="2021-02" db="EMBL/GenBank/DDBJ databases">
        <authorList>
            <person name="Dougan E. K."/>
            <person name="Rhodes N."/>
            <person name="Thang M."/>
            <person name="Chan C."/>
        </authorList>
    </citation>
    <scope>NUCLEOTIDE SEQUENCE</scope>
</reference>
<dbReference type="EMBL" id="CAJNJA010090918">
    <property type="protein sequence ID" value="CAE7940283.1"/>
    <property type="molecule type" value="Genomic_DNA"/>
</dbReference>
<sequence length="224" mass="25226">MGSMDRPETIVALVEQMKLVASNLDLPIAAWFEGDAEQQKFFECLRWCTILASTTRTHFAESHVKRIVGKNLRSLLRHCRSSDVFLADAARLLVLNHAAGGLPFVQRPIAKATLGILEELVESNMSANTSSTILCDYILGVVLRLLDKPQRQKWVSLLVKLLMDNDDFPKSTVVCRLRMLWLADDDPIRTYAAALHQLQLFAESNLEWGYDGYDVKLLTQCSCS</sequence>
<proteinExistence type="predicted"/>
<dbReference type="Proteomes" id="UP000601435">
    <property type="component" value="Unassembled WGS sequence"/>
</dbReference>
<dbReference type="OrthoDB" id="445102at2759"/>
<name>A0A813C7C6_9DINO</name>
<organism evidence="1 2">
    <name type="scientific">Symbiodinium necroappetens</name>
    <dbReference type="NCBI Taxonomy" id="1628268"/>
    <lineage>
        <taxon>Eukaryota</taxon>
        <taxon>Sar</taxon>
        <taxon>Alveolata</taxon>
        <taxon>Dinophyceae</taxon>
        <taxon>Suessiales</taxon>
        <taxon>Symbiodiniaceae</taxon>
        <taxon>Symbiodinium</taxon>
    </lineage>
</organism>
<dbReference type="AlphaFoldDB" id="A0A813C7C6"/>
<comment type="caution">
    <text evidence="1">The sequence shown here is derived from an EMBL/GenBank/DDBJ whole genome shotgun (WGS) entry which is preliminary data.</text>
</comment>